<organism evidence="6 7">
    <name type="scientific">Centaurea solstitialis</name>
    <name type="common">yellow star-thistle</name>
    <dbReference type="NCBI Taxonomy" id="347529"/>
    <lineage>
        <taxon>Eukaryota</taxon>
        <taxon>Viridiplantae</taxon>
        <taxon>Streptophyta</taxon>
        <taxon>Embryophyta</taxon>
        <taxon>Tracheophyta</taxon>
        <taxon>Spermatophyta</taxon>
        <taxon>Magnoliopsida</taxon>
        <taxon>eudicotyledons</taxon>
        <taxon>Gunneridae</taxon>
        <taxon>Pentapetalae</taxon>
        <taxon>asterids</taxon>
        <taxon>campanulids</taxon>
        <taxon>Asterales</taxon>
        <taxon>Asteraceae</taxon>
        <taxon>Carduoideae</taxon>
        <taxon>Cardueae</taxon>
        <taxon>Centaureinae</taxon>
        <taxon>Centaurea</taxon>
    </lineage>
</organism>
<name>A0AA38TCG8_9ASTR</name>
<dbReference type="AlphaFoldDB" id="A0AA38TCG8"/>
<dbReference type="Pfam" id="PF22936">
    <property type="entry name" value="Pol_BBD"/>
    <property type="match status" value="1"/>
</dbReference>
<dbReference type="Proteomes" id="UP001172457">
    <property type="component" value="Chromosome 3"/>
</dbReference>
<dbReference type="Gene3D" id="3.30.420.10">
    <property type="entry name" value="Ribonuclease H-like superfamily/Ribonuclease H"/>
    <property type="match status" value="1"/>
</dbReference>
<dbReference type="InterPro" id="IPR036770">
    <property type="entry name" value="Ankyrin_rpt-contain_sf"/>
</dbReference>
<evidence type="ECO:0000313" key="7">
    <source>
        <dbReference type="Proteomes" id="UP001172457"/>
    </source>
</evidence>
<accession>A0AA38TCG8</accession>
<dbReference type="SUPFAM" id="SSF53098">
    <property type="entry name" value="Ribonuclease H-like"/>
    <property type="match status" value="1"/>
</dbReference>
<dbReference type="Pfam" id="PF13976">
    <property type="entry name" value="gag_pre-integrs"/>
    <property type="match status" value="1"/>
</dbReference>
<dbReference type="PANTHER" id="PTHR24177">
    <property type="entry name" value="CASKIN"/>
    <property type="match status" value="1"/>
</dbReference>
<gene>
    <name evidence="6" type="ORF">OSB04_012098</name>
</gene>
<keyword evidence="1" id="KW-0479">Metal-binding</keyword>
<feature type="domain" description="CCHC-type" evidence="4">
    <location>
        <begin position="254"/>
        <end position="268"/>
    </location>
</feature>
<dbReference type="Pfam" id="PF12796">
    <property type="entry name" value="Ank_2"/>
    <property type="match status" value="1"/>
</dbReference>
<dbReference type="Gene3D" id="1.25.40.20">
    <property type="entry name" value="Ankyrin repeat-containing domain"/>
    <property type="match status" value="2"/>
</dbReference>
<dbReference type="PROSITE" id="PS50994">
    <property type="entry name" value="INTEGRASE"/>
    <property type="match status" value="1"/>
</dbReference>
<dbReference type="Pfam" id="PF13962">
    <property type="entry name" value="PGG"/>
    <property type="match status" value="1"/>
</dbReference>
<evidence type="ECO:0000313" key="6">
    <source>
        <dbReference type="EMBL" id="KAJ9557484.1"/>
    </source>
</evidence>
<keyword evidence="3" id="KW-0472">Membrane</keyword>
<reference evidence="6" key="1">
    <citation type="submission" date="2023-03" db="EMBL/GenBank/DDBJ databases">
        <title>Chromosome-scale reference genome and RAD-based genetic map of yellow starthistle (Centaurea solstitialis) reveal putative structural variation and QTLs associated with invader traits.</title>
        <authorList>
            <person name="Reatini B."/>
            <person name="Cang F.A."/>
            <person name="Jiang Q."/>
            <person name="Mckibben M.T.W."/>
            <person name="Barker M.S."/>
            <person name="Rieseberg L.H."/>
            <person name="Dlugosch K.M."/>
        </authorList>
    </citation>
    <scope>NUCLEOTIDE SEQUENCE</scope>
    <source>
        <strain evidence="6">CAN-66</strain>
        <tissue evidence="6">Leaf</tissue>
    </source>
</reference>
<dbReference type="GO" id="GO:0003676">
    <property type="term" value="F:nucleic acid binding"/>
    <property type="evidence" value="ECO:0007669"/>
    <property type="project" value="InterPro"/>
</dbReference>
<dbReference type="SMART" id="SM00343">
    <property type="entry name" value="ZnF_C2HC"/>
    <property type="match status" value="1"/>
</dbReference>
<evidence type="ECO:0000259" key="4">
    <source>
        <dbReference type="PROSITE" id="PS50158"/>
    </source>
</evidence>
<feature type="compositionally biased region" description="Basic and acidic residues" evidence="2">
    <location>
        <begin position="198"/>
        <end position="211"/>
    </location>
</feature>
<evidence type="ECO:0000259" key="5">
    <source>
        <dbReference type="PROSITE" id="PS50994"/>
    </source>
</evidence>
<feature type="domain" description="Integrase catalytic" evidence="5">
    <location>
        <begin position="510"/>
        <end position="648"/>
    </location>
</feature>
<feature type="transmembrane region" description="Helical" evidence="3">
    <location>
        <begin position="1135"/>
        <end position="1161"/>
    </location>
</feature>
<dbReference type="InterPro" id="IPR001584">
    <property type="entry name" value="Integrase_cat-core"/>
</dbReference>
<dbReference type="InterPro" id="IPR001878">
    <property type="entry name" value="Znf_CCHC"/>
</dbReference>
<keyword evidence="3" id="KW-1133">Transmembrane helix</keyword>
<dbReference type="InterPro" id="IPR025724">
    <property type="entry name" value="GAG-pre-integrase_dom"/>
</dbReference>
<dbReference type="GO" id="GO:0016020">
    <property type="term" value="C:membrane"/>
    <property type="evidence" value="ECO:0007669"/>
    <property type="project" value="TreeGrafter"/>
</dbReference>
<dbReference type="InterPro" id="IPR012337">
    <property type="entry name" value="RNaseH-like_sf"/>
</dbReference>
<feature type="transmembrane region" description="Helical" evidence="3">
    <location>
        <begin position="1092"/>
        <end position="1115"/>
    </location>
</feature>
<keyword evidence="1" id="KW-0862">Zinc</keyword>
<evidence type="ECO:0008006" key="8">
    <source>
        <dbReference type="Google" id="ProtNLM"/>
    </source>
</evidence>
<dbReference type="InterPro" id="IPR054722">
    <property type="entry name" value="PolX-like_BBD"/>
</dbReference>
<evidence type="ECO:0000256" key="3">
    <source>
        <dbReference type="SAM" id="Phobius"/>
    </source>
</evidence>
<proteinExistence type="predicted"/>
<evidence type="ECO:0000256" key="2">
    <source>
        <dbReference type="SAM" id="MobiDB-lite"/>
    </source>
</evidence>
<dbReference type="InterPro" id="IPR002110">
    <property type="entry name" value="Ankyrin_rpt"/>
</dbReference>
<dbReference type="EMBL" id="JARYMX010000003">
    <property type="protein sequence ID" value="KAJ9557484.1"/>
    <property type="molecule type" value="Genomic_DNA"/>
</dbReference>
<keyword evidence="1" id="KW-0863">Zinc-finger</keyword>
<dbReference type="GO" id="GO:0008270">
    <property type="term" value="F:zinc ion binding"/>
    <property type="evidence" value="ECO:0007669"/>
    <property type="project" value="UniProtKB-KW"/>
</dbReference>
<dbReference type="SMART" id="SM00248">
    <property type="entry name" value="ANK"/>
    <property type="match status" value="5"/>
</dbReference>
<dbReference type="GO" id="GO:0015074">
    <property type="term" value="P:DNA integration"/>
    <property type="evidence" value="ECO:0007669"/>
    <property type="project" value="InterPro"/>
</dbReference>
<dbReference type="InterPro" id="IPR036397">
    <property type="entry name" value="RNaseH_sf"/>
</dbReference>
<dbReference type="InterPro" id="IPR026961">
    <property type="entry name" value="PGG_dom"/>
</dbReference>
<keyword evidence="7" id="KW-1185">Reference proteome</keyword>
<dbReference type="PANTHER" id="PTHR24177:SF383">
    <property type="entry name" value="ANKYRIN REPEAT-CONTAINING DOMAIN, PGG DOMAIN, ANKYRIN REPEAT-CONTAINING DOMAIN SUPERFAMILY"/>
    <property type="match status" value="1"/>
</dbReference>
<evidence type="ECO:0000256" key="1">
    <source>
        <dbReference type="PROSITE-ProRule" id="PRU00047"/>
    </source>
</evidence>
<dbReference type="SUPFAM" id="SSF48403">
    <property type="entry name" value="Ankyrin repeat"/>
    <property type="match status" value="1"/>
</dbReference>
<protein>
    <recommendedName>
        <fullName evidence="8">Ankyrin repeat-containing protein</fullName>
    </recommendedName>
</protein>
<dbReference type="Pfam" id="PF14223">
    <property type="entry name" value="Retrotran_gag_2"/>
    <property type="match status" value="1"/>
</dbReference>
<feature type="transmembrane region" description="Helical" evidence="3">
    <location>
        <begin position="1056"/>
        <end position="1080"/>
    </location>
</feature>
<sequence length="1185" mass="134349">MAELSSKDMTTKFAKLEKFQGVDFRRWQKKMHFLLTTLNVVHVLSSTAPEEKDDETPAEIRKRCKWENDDYICRGHILNGMSDSLFDIYQNVKNAKQLWNDLESKYIAEDASSKKFLVSDFNNYKMMDSRPVMEQYNELLRILGQYAQHNMQMDECIAVSSVIDKLPPSWKDFKHTLKHQKEELSLVQLGSHIRIEESLRGQESDKNKAKPDVGQPSVHMVEGNKINPNHKGKGIKRKFEDRNKPNKNSNVLVCWRCNMTGHLKRDCRVNLNKRGKVNNGAGSSGGGNYKPNGFAPQKGQNFSNLDKPMVYVCSLILESFYVQDDHCTWWIDSGATSHMCRDRRWFEKLALTDDGSIVKMGDESTAKVCGVGIVNLTFTSGKTITLNNVLFVPRLRKNLVSGGCLNSAGFKQVYESDKFILSRFGTFIGLGYFCFGMFRLNVLIPSSDDNDCLLINSSSNDSSKIDDNMLWHARLGHVNFRRMFEMSKYGLIPPFDIGVEKCKTCMLTKITKQPFQTVIRKSNLLDLIHSDLCDFHATPSLGNKKYVVTFIDDSSRFCYVYLLHSKDEALEKFKIYKTEVELQLGVPVKCLRTDRGGEYMDPLYFQSVGIIHETTAPYTPQQNGVAERKNRVLKEMVNSMLSYSGLSKGFWGEAMLTAYGRKEEYLEICCPLYEASMKGNWEVAKGIFDKHKELVRFSINRNYETALHVAAYEGNTLFVKNLATLMDNKDMELQNSNSNTALCLAATTGHVEMAKIMVTKNKTLLDIAGSEGKMPLYMAALSGKHEMVKYLYENSEGMTGGFWTHESRGCVLLSCVEAELFDVALQIVNDCPELAISGGSVLGALAPNKYKELVNEENQALKLLRIIWANIAKLPKAEIDDILKGPADPIKEDENLTKKYSSRILFVAVEMGNTTFIVELIRHYPELVLELNDNKQSIFHVAVLHRHFDIYSLLHEIGSIKDSIINLEDEKGNNMLHFVGILEETTMSNQLQNISGPVLQVRQELVWFKEVKAILPPSLREKKNIAGQSPHQLFTKNHKSLVSKGEEWMKKTSSELMVVAALIVTVSFAAAITFVGGYNQATGMPMLSKDKVFNLFMVTNGASFLFASTSIFFVVSIISSRYTERDFLISLPTKLALVIATLSTSMMYMMIAFSFNFFLLYKKSYRKLMMDGCLAYVNQVHLKYC</sequence>
<feature type="region of interest" description="Disordered" evidence="2">
    <location>
        <begin position="198"/>
        <end position="242"/>
    </location>
</feature>
<comment type="caution">
    <text evidence="6">The sequence shown here is derived from an EMBL/GenBank/DDBJ whole genome shotgun (WGS) entry which is preliminary data.</text>
</comment>
<dbReference type="PROSITE" id="PS50158">
    <property type="entry name" value="ZF_CCHC"/>
    <property type="match status" value="1"/>
</dbReference>
<keyword evidence="3" id="KW-0812">Transmembrane</keyword>